<feature type="region of interest" description="Disordered" evidence="1">
    <location>
        <begin position="1"/>
        <end position="23"/>
    </location>
</feature>
<feature type="transmembrane region" description="Helical" evidence="2">
    <location>
        <begin position="299"/>
        <end position="318"/>
    </location>
</feature>
<dbReference type="GO" id="GO:0015293">
    <property type="term" value="F:symporter activity"/>
    <property type="evidence" value="ECO:0007669"/>
    <property type="project" value="InterPro"/>
</dbReference>
<keyword evidence="2" id="KW-0472">Membrane</keyword>
<dbReference type="SUPFAM" id="SSF103473">
    <property type="entry name" value="MFS general substrate transporter"/>
    <property type="match status" value="1"/>
</dbReference>
<evidence type="ECO:0000313" key="4">
    <source>
        <dbReference type="Proteomes" id="UP000229095"/>
    </source>
</evidence>
<feature type="transmembrane region" description="Helical" evidence="2">
    <location>
        <begin position="330"/>
        <end position="347"/>
    </location>
</feature>
<dbReference type="RefSeq" id="WP_100511505.1">
    <property type="nucleotide sequence ID" value="NZ_PEBI01000004.1"/>
</dbReference>
<proteinExistence type="predicted"/>
<dbReference type="GO" id="GO:0005886">
    <property type="term" value="C:plasma membrane"/>
    <property type="evidence" value="ECO:0007669"/>
    <property type="project" value="TreeGrafter"/>
</dbReference>
<name>A0A2M9H7D2_9BIFI</name>
<protein>
    <submittedName>
        <fullName evidence="3">MFS transporter</fullName>
    </submittedName>
</protein>
<dbReference type="NCBIfam" id="TIGR00792">
    <property type="entry name" value="gph"/>
    <property type="match status" value="1"/>
</dbReference>
<comment type="caution">
    <text evidence="3">The sequence shown here is derived from an EMBL/GenBank/DDBJ whole genome shotgun (WGS) entry which is preliminary data.</text>
</comment>
<dbReference type="PANTHER" id="PTHR11328:SF24">
    <property type="entry name" value="MAJOR FACILITATOR SUPERFAMILY (MFS) PROFILE DOMAIN-CONTAINING PROTEIN"/>
    <property type="match status" value="1"/>
</dbReference>
<dbReference type="InterPro" id="IPR036259">
    <property type="entry name" value="MFS_trans_sf"/>
</dbReference>
<organism evidence="3 4">
    <name type="scientific">Bifidobacterium primatium</name>
    <dbReference type="NCBI Taxonomy" id="2045438"/>
    <lineage>
        <taxon>Bacteria</taxon>
        <taxon>Bacillati</taxon>
        <taxon>Actinomycetota</taxon>
        <taxon>Actinomycetes</taxon>
        <taxon>Bifidobacteriales</taxon>
        <taxon>Bifidobacteriaceae</taxon>
        <taxon>Bifidobacterium</taxon>
    </lineage>
</organism>
<reference evidence="3 4" key="1">
    <citation type="submission" date="2017-10" db="EMBL/GenBank/DDBJ databases">
        <title>Draft genome sequences of strains TRE 1, TRE 9, TRE H and TRI 7, isolated from tamarins, belonging to four potential novel Bifidobacterium species.</title>
        <authorList>
            <person name="Mattarelli P."/>
            <person name="Modesto M."/>
            <person name="Puglisi E."/>
            <person name="Morelli L."/>
            <person name="Spezio C."/>
            <person name="Bonetti A."/>
            <person name="Sandri C."/>
        </authorList>
    </citation>
    <scope>NUCLEOTIDE SEQUENCE [LARGE SCALE GENOMIC DNA]</scope>
    <source>
        <strain evidence="4">TRE1</strain>
    </source>
</reference>
<dbReference type="Pfam" id="PF13347">
    <property type="entry name" value="MFS_2"/>
    <property type="match status" value="1"/>
</dbReference>
<dbReference type="PANTHER" id="PTHR11328">
    <property type="entry name" value="MAJOR FACILITATOR SUPERFAMILY DOMAIN-CONTAINING PROTEIN"/>
    <property type="match status" value="1"/>
</dbReference>
<dbReference type="AlphaFoldDB" id="A0A2M9H7D2"/>
<dbReference type="InterPro" id="IPR039672">
    <property type="entry name" value="MFS_2"/>
</dbReference>
<sequence>MASATAPRVVSRTPSARNHDGGPSVKAAPFGIRDKIGYMFGDVGNCFILSLVNGFVLKFYTDGLGIPAAIVGVTMMLTKVFDAFVDVYVGNKADESHAKPGEGRFRPWIRRFRYPFILVSILLFLPMVASWALPAKVAYIAVTYVLFNVFLSTVNIPYGALASALSARSDERASLSTYRSTGSAIANVATGYMIPMFMYETDANGNLAVSATHFFLIAIVCGALAYLSYEITVRLTTERTNVQTGRKLDAKKMVTSMFQDRALLALIVADFFVVINQQLASINQTFLFDTYFHSKTGMAIAVMFNFITVLVLAPFATGIARRFGKRETSVVTLAFAVVIYGIMYFAHLTDWRVYLVLMFFGAIGAGYFNLMVWAFITDVIDHHQAITKIREDGTIYGLNSWARKMGQAASNGISGLLLGFIGYRSAAGHAVTQSAGTVEGVYALTTLLPVVCLGIAALILAFWYPLGKKEIAETERILAEDRAKLEAEGAKA</sequence>
<keyword evidence="2" id="KW-0812">Transmembrane</keyword>
<gene>
    <name evidence="3" type="ORF">CS006_09165</name>
</gene>
<feature type="transmembrane region" description="Helical" evidence="2">
    <location>
        <begin position="446"/>
        <end position="466"/>
    </location>
</feature>
<evidence type="ECO:0000313" key="3">
    <source>
        <dbReference type="EMBL" id="PJM72719.1"/>
    </source>
</evidence>
<feature type="transmembrane region" description="Helical" evidence="2">
    <location>
        <begin position="182"/>
        <end position="199"/>
    </location>
</feature>
<evidence type="ECO:0000256" key="2">
    <source>
        <dbReference type="SAM" id="Phobius"/>
    </source>
</evidence>
<accession>A0A2M9H7D2</accession>
<dbReference type="Proteomes" id="UP000229095">
    <property type="component" value="Unassembled WGS sequence"/>
</dbReference>
<feature type="transmembrane region" description="Helical" evidence="2">
    <location>
        <begin position="262"/>
        <end position="279"/>
    </location>
</feature>
<evidence type="ECO:0000256" key="1">
    <source>
        <dbReference type="SAM" id="MobiDB-lite"/>
    </source>
</evidence>
<feature type="transmembrane region" description="Helical" evidence="2">
    <location>
        <begin position="353"/>
        <end position="376"/>
    </location>
</feature>
<feature type="transmembrane region" description="Helical" evidence="2">
    <location>
        <begin position="211"/>
        <end position="229"/>
    </location>
</feature>
<dbReference type="GO" id="GO:0006814">
    <property type="term" value="P:sodium ion transport"/>
    <property type="evidence" value="ECO:0007669"/>
    <property type="project" value="InterPro"/>
</dbReference>
<dbReference type="OrthoDB" id="181905at2"/>
<dbReference type="InterPro" id="IPR001927">
    <property type="entry name" value="Na/Gal_symport"/>
</dbReference>
<feature type="transmembrane region" description="Helical" evidence="2">
    <location>
        <begin position="139"/>
        <end position="161"/>
    </location>
</feature>
<keyword evidence="2" id="KW-1133">Transmembrane helix</keyword>
<feature type="transmembrane region" description="Helical" evidence="2">
    <location>
        <begin position="408"/>
        <end position="426"/>
    </location>
</feature>
<dbReference type="GO" id="GO:0008643">
    <property type="term" value="P:carbohydrate transport"/>
    <property type="evidence" value="ECO:0007669"/>
    <property type="project" value="InterPro"/>
</dbReference>
<dbReference type="EMBL" id="PEBI01000004">
    <property type="protein sequence ID" value="PJM72719.1"/>
    <property type="molecule type" value="Genomic_DNA"/>
</dbReference>
<feature type="transmembrane region" description="Helical" evidence="2">
    <location>
        <begin position="114"/>
        <end position="133"/>
    </location>
</feature>
<keyword evidence="4" id="KW-1185">Reference proteome</keyword>
<dbReference type="Gene3D" id="1.20.1250.20">
    <property type="entry name" value="MFS general substrate transporter like domains"/>
    <property type="match status" value="2"/>
</dbReference>